<keyword evidence="2" id="KW-0238">DNA-binding</keyword>
<keyword evidence="1" id="KW-0805">Transcription regulation</keyword>
<dbReference type="InterPro" id="IPR018490">
    <property type="entry name" value="cNMP-bd_dom_sf"/>
</dbReference>
<dbReference type="SMART" id="SM00419">
    <property type="entry name" value="HTH_CRP"/>
    <property type="match status" value="1"/>
</dbReference>
<organism evidence="6 7">
    <name type="scientific">Microbacterium kribbense</name>
    <dbReference type="NCBI Taxonomy" id="433645"/>
    <lineage>
        <taxon>Bacteria</taxon>
        <taxon>Bacillati</taxon>
        <taxon>Actinomycetota</taxon>
        <taxon>Actinomycetes</taxon>
        <taxon>Micrococcales</taxon>
        <taxon>Microbacteriaceae</taxon>
        <taxon>Microbacterium</taxon>
    </lineage>
</organism>
<dbReference type="InterPro" id="IPR000595">
    <property type="entry name" value="cNMP-bd_dom"/>
</dbReference>
<dbReference type="SUPFAM" id="SSF46785">
    <property type="entry name" value="Winged helix' DNA-binding domain"/>
    <property type="match status" value="1"/>
</dbReference>
<dbReference type="InterPro" id="IPR036388">
    <property type="entry name" value="WH-like_DNA-bd_sf"/>
</dbReference>
<dbReference type="PANTHER" id="PTHR24567">
    <property type="entry name" value="CRP FAMILY TRANSCRIPTIONAL REGULATORY PROTEIN"/>
    <property type="match status" value="1"/>
</dbReference>
<keyword evidence="3" id="KW-0804">Transcription</keyword>
<keyword evidence="7" id="KW-1185">Reference proteome</keyword>
<reference evidence="7" key="1">
    <citation type="journal article" date="2019" name="Int. J. Syst. Evol. Microbiol.">
        <title>The Global Catalogue of Microorganisms (GCM) 10K type strain sequencing project: providing services to taxonomists for standard genome sequencing and annotation.</title>
        <authorList>
            <consortium name="The Broad Institute Genomics Platform"/>
            <consortium name="The Broad Institute Genome Sequencing Center for Infectious Disease"/>
            <person name="Wu L."/>
            <person name="Ma J."/>
        </authorList>
    </citation>
    <scope>NUCLEOTIDE SEQUENCE [LARGE SCALE GENOMIC DNA]</scope>
    <source>
        <strain evidence="7">JCM 16950</strain>
    </source>
</reference>
<dbReference type="PRINTS" id="PR00034">
    <property type="entry name" value="HTHCRP"/>
</dbReference>
<dbReference type="PROSITE" id="PS51063">
    <property type="entry name" value="HTH_CRP_2"/>
    <property type="match status" value="1"/>
</dbReference>
<dbReference type="Proteomes" id="UP001500540">
    <property type="component" value="Unassembled WGS sequence"/>
</dbReference>
<dbReference type="Gene3D" id="1.10.10.10">
    <property type="entry name" value="Winged helix-like DNA-binding domain superfamily/Winged helix DNA-binding domain"/>
    <property type="match status" value="1"/>
</dbReference>
<dbReference type="RefSeq" id="WP_344784548.1">
    <property type="nucleotide sequence ID" value="NZ_BAABAF010000009.1"/>
</dbReference>
<dbReference type="Gene3D" id="2.60.120.10">
    <property type="entry name" value="Jelly Rolls"/>
    <property type="match status" value="1"/>
</dbReference>
<proteinExistence type="predicted"/>
<dbReference type="CDD" id="cd00092">
    <property type="entry name" value="HTH_CRP"/>
    <property type="match status" value="1"/>
</dbReference>
<dbReference type="SUPFAM" id="SSF51206">
    <property type="entry name" value="cAMP-binding domain-like"/>
    <property type="match status" value="1"/>
</dbReference>
<accession>A0ABP7GT46</accession>
<evidence type="ECO:0000256" key="3">
    <source>
        <dbReference type="ARBA" id="ARBA00023163"/>
    </source>
</evidence>
<dbReference type="InterPro" id="IPR050397">
    <property type="entry name" value="Env_Response_Regulators"/>
</dbReference>
<dbReference type="PROSITE" id="PS50042">
    <property type="entry name" value="CNMP_BINDING_3"/>
    <property type="match status" value="1"/>
</dbReference>
<sequence length="268" mass="28426">MTDSPPGGAPAALVTGAPAHRRRIPLRSTCAQPHECPRPMRMRILAQIPLFAGLSEADLDGIDKRMVSLSWGEGDRLYTAGEPADHLYVLAAGHAKAYQSAPNGQDTIVDILAPGDLFGGLTTAGRPAHTETVEALATACALRMDTAVFRQVLVEHPQVGLRVLDEVAALLGGSRSDARQQTAVTVADRVATTLLRLADRFGQHGVSGDGTLIQLPLSRADLAAMTGSTAESVSRVMSRLRKDGIIESGRRWTAILDRDRLAAIAADD</sequence>
<dbReference type="EMBL" id="BAABAF010000009">
    <property type="protein sequence ID" value="GAA3773949.1"/>
    <property type="molecule type" value="Genomic_DNA"/>
</dbReference>
<evidence type="ECO:0000313" key="7">
    <source>
        <dbReference type="Proteomes" id="UP001500540"/>
    </source>
</evidence>
<dbReference type="CDD" id="cd00038">
    <property type="entry name" value="CAP_ED"/>
    <property type="match status" value="1"/>
</dbReference>
<dbReference type="PANTHER" id="PTHR24567:SF26">
    <property type="entry name" value="REGULATORY PROTEIN YEIL"/>
    <property type="match status" value="1"/>
</dbReference>
<evidence type="ECO:0000313" key="6">
    <source>
        <dbReference type="EMBL" id="GAA3773949.1"/>
    </source>
</evidence>
<dbReference type="SMART" id="SM00100">
    <property type="entry name" value="cNMP"/>
    <property type="match status" value="1"/>
</dbReference>
<dbReference type="Pfam" id="PF13545">
    <property type="entry name" value="HTH_Crp_2"/>
    <property type="match status" value="1"/>
</dbReference>
<feature type="domain" description="HTH crp-type" evidence="5">
    <location>
        <begin position="184"/>
        <end position="259"/>
    </location>
</feature>
<evidence type="ECO:0000259" key="4">
    <source>
        <dbReference type="PROSITE" id="PS50042"/>
    </source>
</evidence>
<feature type="domain" description="Cyclic nucleotide-binding" evidence="4">
    <location>
        <begin position="50"/>
        <end position="170"/>
    </location>
</feature>
<dbReference type="InterPro" id="IPR012318">
    <property type="entry name" value="HTH_CRP"/>
</dbReference>
<gene>
    <name evidence="6" type="ORF">GCM10022240_27240</name>
</gene>
<comment type="caution">
    <text evidence="6">The sequence shown here is derived from an EMBL/GenBank/DDBJ whole genome shotgun (WGS) entry which is preliminary data.</text>
</comment>
<evidence type="ECO:0000259" key="5">
    <source>
        <dbReference type="PROSITE" id="PS51063"/>
    </source>
</evidence>
<protein>
    <submittedName>
        <fullName evidence="6">Crp/Fnr family transcriptional regulator</fullName>
    </submittedName>
</protein>
<dbReference type="InterPro" id="IPR036390">
    <property type="entry name" value="WH_DNA-bd_sf"/>
</dbReference>
<dbReference type="InterPro" id="IPR014710">
    <property type="entry name" value="RmlC-like_jellyroll"/>
</dbReference>
<evidence type="ECO:0000256" key="1">
    <source>
        <dbReference type="ARBA" id="ARBA00023015"/>
    </source>
</evidence>
<name>A0ABP7GT46_9MICO</name>
<evidence type="ECO:0000256" key="2">
    <source>
        <dbReference type="ARBA" id="ARBA00023125"/>
    </source>
</evidence>
<dbReference type="Pfam" id="PF00027">
    <property type="entry name" value="cNMP_binding"/>
    <property type="match status" value="1"/>
</dbReference>